<sequence length="176" mass="19789">MEKGRTKAAARQESRNAMLKAGAEILHRVPVGDVLSQVKATNVAKLANRTTGSFYNIWVDHEAYLRDLIRYVLEPSRFDAVTQVIKEEITRQEGASYPELIKSVAEKNFTALKGDPFMSLQLALWAKRGSDHEMTEHLRALYRSLNDKLIPVYDDLLKDLGGACGRRTRLSTSLSP</sequence>
<reference evidence="1 2" key="1">
    <citation type="journal article" date="2021" name="J. Microbiol. Biotechnol.">
        <title>An Efficient Markerless Deletion System Suitable for the Industrial Strains of Streptomyces.</title>
        <authorList>
            <person name="Dong J."/>
            <person name="Wei J."/>
            <person name="Li H."/>
            <person name="Zhao S."/>
            <person name="Guan W."/>
        </authorList>
    </citation>
    <scope>NUCLEOTIDE SEQUENCE [LARGE SCALE GENOMIC DNA]</scope>
    <source>
        <strain evidence="1 2">CICC 11043</strain>
    </source>
</reference>
<organism evidence="1 2">
    <name type="scientific">Streptomyces coeruleorubidus</name>
    <dbReference type="NCBI Taxonomy" id="116188"/>
    <lineage>
        <taxon>Bacteria</taxon>
        <taxon>Bacillati</taxon>
        <taxon>Actinomycetota</taxon>
        <taxon>Actinomycetes</taxon>
        <taxon>Kitasatosporales</taxon>
        <taxon>Streptomycetaceae</taxon>
        <taxon>Streptomyces</taxon>
    </lineage>
</organism>
<protein>
    <recommendedName>
        <fullName evidence="3">TetR/AcrR family transcriptional regulator</fullName>
    </recommendedName>
</protein>
<proteinExistence type="predicted"/>
<gene>
    <name evidence="1" type="ORF">R5U08_09125</name>
</gene>
<accession>A0ABZ0K9C1</accession>
<name>A0ABZ0K9C1_STRC4</name>
<dbReference type="RefSeq" id="WP_317924738.1">
    <property type="nucleotide sequence ID" value="NZ_CP137524.1"/>
</dbReference>
<reference evidence="1 2" key="2">
    <citation type="journal article" date="2024" name="Microb. Biotechnol.">
        <title>The involvement of multiple ABC transporters in daunorubicin efflux in Streptomyces coeruleorubidus.</title>
        <authorList>
            <person name="Dong J."/>
            <person name="Ning J."/>
            <person name="Tian Y."/>
            <person name="Li H."/>
            <person name="Chen H."/>
            <person name="Guan W."/>
        </authorList>
    </citation>
    <scope>NUCLEOTIDE SEQUENCE [LARGE SCALE GENOMIC DNA]</scope>
    <source>
        <strain evidence="1 2">CICC 11043</strain>
    </source>
</reference>
<dbReference type="Proteomes" id="UP001305002">
    <property type="component" value="Chromosome"/>
</dbReference>
<evidence type="ECO:0000313" key="1">
    <source>
        <dbReference type="EMBL" id="WOT34290.1"/>
    </source>
</evidence>
<dbReference type="EMBL" id="CP137524">
    <property type="protein sequence ID" value="WOT34290.1"/>
    <property type="molecule type" value="Genomic_DNA"/>
</dbReference>
<keyword evidence="2" id="KW-1185">Reference proteome</keyword>
<evidence type="ECO:0000313" key="2">
    <source>
        <dbReference type="Proteomes" id="UP001305002"/>
    </source>
</evidence>
<evidence type="ECO:0008006" key="3">
    <source>
        <dbReference type="Google" id="ProtNLM"/>
    </source>
</evidence>